<evidence type="ECO:0000313" key="2">
    <source>
        <dbReference type="Proteomes" id="UP000708208"/>
    </source>
</evidence>
<protein>
    <submittedName>
        <fullName evidence="1">Uncharacterized protein</fullName>
    </submittedName>
</protein>
<evidence type="ECO:0000313" key="1">
    <source>
        <dbReference type="EMBL" id="CAG7649219.1"/>
    </source>
</evidence>
<sequence>TGTSSTKPLKRFQGGI</sequence>
<comment type="caution">
    <text evidence="1">The sequence shown here is derived from an EMBL/GenBank/DDBJ whole genome shotgun (WGS) entry which is preliminary data.</text>
</comment>
<accession>A0A8J2IY57</accession>
<proteinExistence type="predicted"/>
<organism evidence="1 2">
    <name type="scientific">Allacma fusca</name>
    <dbReference type="NCBI Taxonomy" id="39272"/>
    <lineage>
        <taxon>Eukaryota</taxon>
        <taxon>Metazoa</taxon>
        <taxon>Ecdysozoa</taxon>
        <taxon>Arthropoda</taxon>
        <taxon>Hexapoda</taxon>
        <taxon>Collembola</taxon>
        <taxon>Symphypleona</taxon>
        <taxon>Sminthuridae</taxon>
        <taxon>Allacma</taxon>
    </lineage>
</organism>
<feature type="non-terminal residue" evidence="1">
    <location>
        <position position="1"/>
    </location>
</feature>
<keyword evidence="2" id="KW-1185">Reference proteome</keyword>
<name>A0A8J2IY57_9HEXA</name>
<gene>
    <name evidence="1" type="ORF">AFUS01_LOCUS681</name>
</gene>
<reference evidence="1" key="1">
    <citation type="submission" date="2021-06" db="EMBL/GenBank/DDBJ databases">
        <authorList>
            <person name="Hodson N. C."/>
            <person name="Mongue J. A."/>
            <person name="Jaron S. K."/>
        </authorList>
    </citation>
    <scope>NUCLEOTIDE SEQUENCE</scope>
</reference>
<dbReference type="Proteomes" id="UP000708208">
    <property type="component" value="Unassembled WGS sequence"/>
</dbReference>
<dbReference type="EMBL" id="CAJVCH010003559">
    <property type="protein sequence ID" value="CAG7649219.1"/>
    <property type="molecule type" value="Genomic_DNA"/>
</dbReference>
<dbReference type="AlphaFoldDB" id="A0A8J2IY57"/>